<evidence type="ECO:0000256" key="4">
    <source>
        <dbReference type="SAM" id="MobiDB-lite"/>
    </source>
</evidence>
<feature type="compositionally biased region" description="Basic and acidic residues" evidence="4">
    <location>
        <begin position="900"/>
        <end position="920"/>
    </location>
</feature>
<accession>H2TZJ3</accession>
<keyword evidence="3" id="KW-0963">Cytoplasm</keyword>
<dbReference type="InParanoid" id="H2TZJ3"/>
<feature type="region of interest" description="Disordered" evidence="4">
    <location>
        <begin position="447"/>
        <end position="606"/>
    </location>
</feature>
<dbReference type="PANTHER" id="PTHR16181">
    <property type="entry name" value="PROTEIN FAM83A-RELATED"/>
    <property type="match status" value="1"/>
</dbReference>
<feature type="compositionally biased region" description="Basic and acidic residues" evidence="4">
    <location>
        <begin position="933"/>
        <end position="946"/>
    </location>
</feature>
<dbReference type="InterPro" id="IPR012461">
    <property type="entry name" value="SACK1"/>
</dbReference>
<feature type="compositionally biased region" description="Basic and acidic residues" evidence="4">
    <location>
        <begin position="840"/>
        <end position="858"/>
    </location>
</feature>
<feature type="compositionally biased region" description="Pro residues" evidence="4">
    <location>
        <begin position="1061"/>
        <end position="1071"/>
    </location>
</feature>
<dbReference type="eggNOG" id="ENOG502QS42">
    <property type="taxonomic scope" value="Eukaryota"/>
</dbReference>
<comment type="similarity">
    <text evidence="2">Belongs to the FAM83 family.</text>
</comment>
<dbReference type="Pfam" id="PF07894">
    <property type="entry name" value="SACK1"/>
    <property type="match status" value="1"/>
</dbReference>
<dbReference type="FunFam" id="3.30.870.10:FF:000004">
    <property type="entry name" value="protein FAM83H isoform X2"/>
    <property type="match status" value="1"/>
</dbReference>
<feature type="compositionally biased region" description="Basic and acidic residues" evidence="4">
    <location>
        <begin position="964"/>
        <end position="978"/>
    </location>
</feature>
<evidence type="ECO:0000256" key="2">
    <source>
        <dbReference type="ARBA" id="ARBA00006937"/>
    </source>
</evidence>
<sequence>MALSQLQCLDENHVNPRINESKPDFLYCEDQRLALETLLRHGREAFFKFLESRDLRGFLSDPELETLRALAEPYQPDSELFPDSAEDDDRPLSLHYWPDLSDTSVPQMDLGWPDSESYRGVTRATVYCQPPIGDQAHIKEVVRRMIAQAQKVIAVVMDVFTDVDIFRDLLDVGFKKRVSVYILLDRTALPHFLSMCQRANMHTGHLKHLRVRCAGGSEFYTRSSTRVRGRLGHRFMFIDGDKAVSGSYSFTWMSSRLDGSLVTVVTGQAVETFDKLFRHLYANSSWVDLRQVAMEPEPEKDPLPPPPAVAPSSSAIAMKLYSPKYALALCGTSAISSAPPAAGQDGGEEVSKDPEDPKKKRCRGAGKEEPPPLHPCLSSLEKVCLITFLPTWPEPDPPGDVIGFINIRDTSKPVQAHLQRSEMFETSKVIRFSSPISIPKEVLPEVAKPRQLTAAQDTIPAGGEGRARPGGPRSPEHNTPSWEMQPTAARTRGCEQDVSSSTPGASSGEGLRPTTPLQSSIPPGSSANVGDGNVISSGSTRTPTSPLTREPTGSGEGVHASKMTPGLHTPNSSSPTCAPLCSSSSPLLKSPPNPGSSSSPVPKPRTVQLVIEDAVHEDGQKQQVVSIVRGQQTGAERRGQDTPAAAMDRCPVEESQKLQNCAEPVREGKPGGAQDKVLGNSRETVIQEVVKEKPKSKQASRSGDFSAAATGRRSTERGVAGFGCQEVTRANRKSAEKPKMRLSGGHALQETPRTAPTEGFSPAPDKANVLAGACTRAHGAALNRPKISEPPPISLDVPPRNGFPDAQLPPPSPPGRTPSAPSPDPRPHAPDGGACTPDVRTPDVRTPDVRTPDVRTPDVRTPTSDISDECASSRTLSTTSDEYYECSDDPFNEAFQWSDIDERDRRESSTGDRRGEKMAARNEPPSVSLSSLFDDKMVKLKEKERNSTSGPFKNGSLLPEVLPEESRKSPSKAPRLDDLGGTSESKPSSTGDTREEKVTARNDKRDAIKERSKRGGIKETEEQKLSPTPLQPDRGAGPPSPRTIQAPNGILPRVTDNPESPGRPPKPPPPGEGQRQTAKPRQRHAKTPIPQFQTSHTLAAAPRPHPDSQRPTFPAEETQRRVDGKTLLSSTFHHLYSLKEKINKLPAQSKRGSGSSSTKTRKSSG</sequence>
<dbReference type="GO" id="GO:0005737">
    <property type="term" value="C:cytoplasm"/>
    <property type="evidence" value="ECO:0007669"/>
    <property type="project" value="UniProtKB-SubCell"/>
</dbReference>
<gene>
    <name evidence="6" type="primary">LOC101062610</name>
</gene>
<dbReference type="SUPFAM" id="SSF56024">
    <property type="entry name" value="Phospholipase D/nuclease"/>
    <property type="match status" value="1"/>
</dbReference>
<name>H2TZJ3_TAKRU</name>
<feature type="compositionally biased region" description="Polar residues" evidence="4">
    <location>
        <begin position="982"/>
        <end position="991"/>
    </location>
</feature>
<dbReference type="HOGENOM" id="CLU_019056_0_1_1"/>
<dbReference type="Ensembl" id="ENSTRUT00000030219.3">
    <property type="protein sequence ID" value="ENSTRUP00000030102.3"/>
    <property type="gene ID" value="ENSTRUG00000011906.3"/>
</dbReference>
<dbReference type="AlphaFoldDB" id="H2TZJ3"/>
<evidence type="ECO:0000256" key="1">
    <source>
        <dbReference type="ARBA" id="ARBA00004496"/>
    </source>
</evidence>
<reference evidence="6 7" key="1">
    <citation type="journal article" date="2011" name="Genome Biol. Evol.">
        <title>Integration of the genetic map and genome assembly of fugu facilitates insights into distinct features of genome evolution in teleosts and mammals.</title>
        <authorList>
            <person name="Kai W."/>
            <person name="Kikuchi K."/>
            <person name="Tohari S."/>
            <person name="Chew A.K."/>
            <person name="Tay A."/>
            <person name="Fujiwara A."/>
            <person name="Hosoya S."/>
            <person name="Suetake H."/>
            <person name="Naruse K."/>
            <person name="Brenner S."/>
            <person name="Suzuki Y."/>
            <person name="Venkatesh B."/>
        </authorList>
    </citation>
    <scope>NUCLEOTIDE SEQUENCE [LARGE SCALE GENOMIC DNA]</scope>
</reference>
<feature type="region of interest" description="Disordered" evidence="4">
    <location>
        <begin position="1140"/>
        <end position="1165"/>
    </location>
</feature>
<feature type="compositionally biased region" description="Polar residues" evidence="4">
    <location>
        <begin position="861"/>
        <end position="881"/>
    </location>
</feature>
<dbReference type="InterPro" id="IPR050944">
    <property type="entry name" value="FAM83"/>
</dbReference>
<evidence type="ECO:0000259" key="5">
    <source>
        <dbReference type="Pfam" id="PF07894"/>
    </source>
</evidence>
<feature type="compositionally biased region" description="Acidic residues" evidence="4">
    <location>
        <begin position="882"/>
        <end position="891"/>
    </location>
</feature>
<dbReference type="GeneTree" id="ENSGT00940000157932"/>
<comment type="subcellular location">
    <subcellularLocation>
        <location evidence="1">Cytoplasm</location>
    </subcellularLocation>
</comment>
<dbReference type="PANTHER" id="PTHR16181:SF29">
    <property type="entry name" value="PROTEIN FAM83A-RELATED"/>
    <property type="match status" value="1"/>
</dbReference>
<feature type="compositionally biased region" description="Basic and acidic residues" evidence="4">
    <location>
        <begin position="349"/>
        <end position="358"/>
    </location>
</feature>
<keyword evidence="7" id="KW-1185">Reference proteome</keyword>
<protein>
    <submittedName>
        <fullName evidence="6">Protein FAM83G-like</fullName>
    </submittedName>
</protein>
<feature type="compositionally biased region" description="Low complexity" evidence="4">
    <location>
        <begin position="572"/>
        <end position="588"/>
    </location>
</feature>
<feature type="domain" description="Scaffolding anchor of CK1" evidence="5">
    <location>
        <begin position="16"/>
        <end position="285"/>
    </location>
</feature>
<evidence type="ECO:0000313" key="6">
    <source>
        <dbReference type="Ensembl" id="ENSTRUP00000030102.3"/>
    </source>
</evidence>
<reference evidence="6" key="3">
    <citation type="submission" date="2025-09" db="UniProtKB">
        <authorList>
            <consortium name="Ensembl"/>
        </authorList>
    </citation>
    <scope>IDENTIFICATION</scope>
</reference>
<feature type="compositionally biased region" description="Pro residues" evidence="4">
    <location>
        <begin position="807"/>
        <end position="824"/>
    </location>
</feature>
<dbReference type="KEGG" id="tru:101062610"/>
<feature type="region of interest" description="Disordered" evidence="4">
    <location>
        <begin position="779"/>
        <end position="1126"/>
    </location>
</feature>
<feature type="compositionally biased region" description="Polar residues" evidence="4">
    <location>
        <begin position="515"/>
        <end position="547"/>
    </location>
</feature>
<dbReference type="Proteomes" id="UP000005226">
    <property type="component" value="Chromosome 5"/>
</dbReference>
<reference evidence="6" key="2">
    <citation type="submission" date="2025-08" db="UniProtKB">
        <authorList>
            <consortium name="Ensembl"/>
        </authorList>
    </citation>
    <scope>IDENTIFICATION</scope>
</reference>
<feature type="region of interest" description="Disordered" evidence="4">
    <location>
        <begin position="338"/>
        <end position="373"/>
    </location>
</feature>
<evidence type="ECO:0000256" key="3">
    <source>
        <dbReference type="ARBA" id="ARBA00022490"/>
    </source>
</evidence>
<dbReference type="GO" id="GO:0007165">
    <property type="term" value="P:signal transduction"/>
    <property type="evidence" value="ECO:0007669"/>
    <property type="project" value="TreeGrafter"/>
</dbReference>
<dbReference type="GO" id="GO:0019901">
    <property type="term" value="F:protein kinase binding"/>
    <property type="evidence" value="ECO:0007669"/>
    <property type="project" value="TreeGrafter"/>
</dbReference>
<feature type="compositionally biased region" description="Low complexity" evidence="4">
    <location>
        <begin position="1149"/>
        <end position="1158"/>
    </location>
</feature>
<dbReference type="Gene3D" id="3.30.870.10">
    <property type="entry name" value="Endonuclease Chain A"/>
    <property type="match status" value="1"/>
</dbReference>
<evidence type="ECO:0000313" key="7">
    <source>
        <dbReference type="Proteomes" id="UP000005226"/>
    </source>
</evidence>
<feature type="region of interest" description="Disordered" evidence="4">
    <location>
        <begin position="631"/>
        <end position="767"/>
    </location>
</feature>
<dbReference type="OrthoDB" id="6103632at2759"/>
<dbReference type="CTD" id="561360"/>
<proteinExistence type="inferred from homology"/>
<organism evidence="6 7">
    <name type="scientific">Takifugu rubripes</name>
    <name type="common">Japanese pufferfish</name>
    <name type="synonym">Fugu rubripes</name>
    <dbReference type="NCBI Taxonomy" id="31033"/>
    <lineage>
        <taxon>Eukaryota</taxon>
        <taxon>Metazoa</taxon>
        <taxon>Chordata</taxon>
        <taxon>Craniata</taxon>
        <taxon>Vertebrata</taxon>
        <taxon>Euteleostomi</taxon>
        <taxon>Actinopterygii</taxon>
        <taxon>Neopterygii</taxon>
        <taxon>Teleostei</taxon>
        <taxon>Neoteleostei</taxon>
        <taxon>Acanthomorphata</taxon>
        <taxon>Eupercaria</taxon>
        <taxon>Tetraodontiformes</taxon>
        <taxon>Tetradontoidea</taxon>
        <taxon>Tetraodontidae</taxon>
        <taxon>Takifugu</taxon>
    </lineage>
</organism>
<feature type="compositionally biased region" description="Basic and acidic residues" evidence="4">
    <location>
        <begin position="992"/>
        <end position="1010"/>
    </location>
</feature>